<keyword evidence="2" id="KW-0812">Transmembrane</keyword>
<sequence length="640" mass="72456">NRLLRQPACRFLIQPLCSRDIGDVLFLLVVSLASTLFLSINFKSAKPAQMASRRPVLSVRAESEDLRRGKTFVDRIGVKTSGHATPSELNTYVYRKPVFVDYANSSGALSQEAKSRDELSTKRPRVFAKNQDLQTADQEESTRRPLGNDTKPNREAKGFVDVEIFHSDVDFDKFCAPYRLLGKHEPTLILCTYDPKYDYLISKVVHKYHIWDYYLVSGMAYVMLQDDLRRKGHGARISLLDIGCNVGAFTVAAAGIGFEVLAVDAMNTSLALMATSLRLNDLTSRVTTLHNAVSEKRELVSVLLRSDGSVGHSKTVSAHRDNSGLHPEGSTQDDTDTQPERLSIKNNTRKNQQQSSNREKINPQWSAQNNNDTQPERSSVKDNIDTQPERLSAQDDTNTQPELSSAQDNIDTQPERLSAKDNMDTQPERSSAQDNIDTQPKTSSSKENTNTRPERSPVKDNIHTQPERSSAQDNIDTQPKTSSAKENTDTRPDRSRVKDNILTPPERSSAQVKHVTRQKRSLSQDSTSTQRWSTQSEVQAVVMDDLIRHVRTRRVFLKIDIEGSDARALHHADRFFRDVEVVCVLLEWRHMKLRDKDRDFIIGFMSKHGYQAYSVPTTSTPLPVSKNLSWPHNVYWRRPK</sequence>
<keyword evidence="5" id="KW-1185">Reference proteome</keyword>
<keyword evidence="2" id="KW-1133">Transmembrane helix</keyword>
<feature type="compositionally biased region" description="Basic and acidic residues" evidence="1">
    <location>
        <begin position="374"/>
        <end position="388"/>
    </location>
</feature>
<dbReference type="SUPFAM" id="SSF53335">
    <property type="entry name" value="S-adenosyl-L-methionine-dependent methyltransferases"/>
    <property type="match status" value="2"/>
</dbReference>
<reference evidence="4 5" key="1">
    <citation type="journal article" date="2023" name="Sci. Data">
        <title>Genome assembly of the Korean intertidal mud-creeper Batillaria attramentaria.</title>
        <authorList>
            <person name="Patra A.K."/>
            <person name="Ho P.T."/>
            <person name="Jun S."/>
            <person name="Lee S.J."/>
            <person name="Kim Y."/>
            <person name="Won Y.J."/>
        </authorList>
    </citation>
    <scope>NUCLEOTIDE SEQUENCE [LARGE SCALE GENOMIC DNA]</scope>
    <source>
        <strain evidence="4">Wonlab-2016</strain>
    </source>
</reference>
<feature type="region of interest" description="Disordered" evidence="1">
    <location>
        <begin position="310"/>
        <end position="535"/>
    </location>
</feature>
<dbReference type="PANTHER" id="PTHR34203:SF15">
    <property type="entry name" value="SLL1173 PROTEIN"/>
    <property type="match status" value="1"/>
</dbReference>
<feature type="compositionally biased region" description="Basic and acidic residues" evidence="1">
    <location>
        <begin position="413"/>
        <end position="427"/>
    </location>
</feature>
<feature type="compositionally biased region" description="Polar residues" evidence="1">
    <location>
        <begin position="467"/>
        <end position="485"/>
    </location>
</feature>
<organism evidence="4 5">
    <name type="scientific">Batillaria attramentaria</name>
    <dbReference type="NCBI Taxonomy" id="370345"/>
    <lineage>
        <taxon>Eukaryota</taxon>
        <taxon>Metazoa</taxon>
        <taxon>Spiralia</taxon>
        <taxon>Lophotrochozoa</taxon>
        <taxon>Mollusca</taxon>
        <taxon>Gastropoda</taxon>
        <taxon>Caenogastropoda</taxon>
        <taxon>Sorbeoconcha</taxon>
        <taxon>Cerithioidea</taxon>
        <taxon>Batillariidae</taxon>
        <taxon>Batillaria</taxon>
    </lineage>
</organism>
<feature type="domain" description="Methyltransferase FkbM" evidence="3">
    <location>
        <begin position="523"/>
        <end position="611"/>
    </location>
</feature>
<feature type="compositionally biased region" description="Polar residues" evidence="1">
    <location>
        <begin position="428"/>
        <end position="451"/>
    </location>
</feature>
<feature type="compositionally biased region" description="Basic and acidic residues" evidence="1">
    <location>
        <begin position="452"/>
        <end position="466"/>
    </location>
</feature>
<evidence type="ECO:0000259" key="3">
    <source>
        <dbReference type="Pfam" id="PF05050"/>
    </source>
</evidence>
<dbReference type="Proteomes" id="UP001519460">
    <property type="component" value="Unassembled WGS sequence"/>
</dbReference>
<feature type="transmembrane region" description="Helical" evidence="2">
    <location>
        <begin position="21"/>
        <end position="42"/>
    </location>
</feature>
<keyword evidence="2" id="KW-0472">Membrane</keyword>
<feature type="region of interest" description="Disordered" evidence="1">
    <location>
        <begin position="127"/>
        <end position="154"/>
    </location>
</feature>
<evidence type="ECO:0000313" key="5">
    <source>
        <dbReference type="Proteomes" id="UP001519460"/>
    </source>
</evidence>
<protein>
    <recommendedName>
        <fullName evidence="3">Methyltransferase FkbM domain-containing protein</fullName>
    </recommendedName>
</protein>
<feature type="compositionally biased region" description="Polar residues" evidence="1">
    <location>
        <begin position="521"/>
        <end position="535"/>
    </location>
</feature>
<dbReference type="InterPro" id="IPR029063">
    <property type="entry name" value="SAM-dependent_MTases_sf"/>
</dbReference>
<evidence type="ECO:0000313" key="4">
    <source>
        <dbReference type="EMBL" id="KAK7462087.1"/>
    </source>
</evidence>
<dbReference type="AlphaFoldDB" id="A0ABD0J5H7"/>
<dbReference type="Gene3D" id="3.40.50.150">
    <property type="entry name" value="Vaccinia Virus protein VP39"/>
    <property type="match status" value="2"/>
</dbReference>
<feature type="compositionally biased region" description="Basic and acidic residues" evidence="1">
    <location>
        <begin position="486"/>
        <end position="499"/>
    </location>
</feature>
<evidence type="ECO:0000256" key="1">
    <source>
        <dbReference type="SAM" id="MobiDB-lite"/>
    </source>
</evidence>
<feature type="compositionally biased region" description="Polar residues" evidence="1">
    <location>
        <begin position="394"/>
        <end position="412"/>
    </location>
</feature>
<feature type="compositionally biased region" description="Polar residues" evidence="1">
    <location>
        <begin position="363"/>
        <end position="373"/>
    </location>
</feature>
<accession>A0ABD0J5H7</accession>
<comment type="caution">
    <text evidence="4">The sequence shown here is derived from an EMBL/GenBank/DDBJ whole genome shotgun (WGS) entry which is preliminary data.</text>
</comment>
<evidence type="ECO:0000256" key="2">
    <source>
        <dbReference type="SAM" id="Phobius"/>
    </source>
</evidence>
<feature type="non-terminal residue" evidence="4">
    <location>
        <position position="1"/>
    </location>
</feature>
<feature type="compositionally biased region" description="Polar residues" evidence="1">
    <location>
        <begin position="344"/>
        <end position="356"/>
    </location>
</feature>
<gene>
    <name evidence="4" type="ORF">BaRGS_00038497</name>
</gene>
<dbReference type="PANTHER" id="PTHR34203">
    <property type="entry name" value="METHYLTRANSFERASE, FKBM FAMILY PROTEIN"/>
    <property type="match status" value="1"/>
</dbReference>
<dbReference type="EMBL" id="JACVVK020000624">
    <property type="protein sequence ID" value="KAK7462087.1"/>
    <property type="molecule type" value="Genomic_DNA"/>
</dbReference>
<proteinExistence type="predicted"/>
<dbReference type="InterPro" id="IPR006342">
    <property type="entry name" value="FkbM_mtfrase"/>
</dbReference>
<name>A0ABD0J5H7_9CAEN</name>
<dbReference type="Pfam" id="PF05050">
    <property type="entry name" value="Methyltransf_21"/>
    <property type="match status" value="1"/>
</dbReference>
<dbReference type="InterPro" id="IPR052514">
    <property type="entry name" value="SAM-dependent_MTase"/>
</dbReference>